<dbReference type="EMBL" id="OU015569">
    <property type="protein sequence ID" value="CAG5097124.1"/>
    <property type="molecule type" value="Genomic_DNA"/>
</dbReference>
<gene>
    <name evidence="2" type="ORF">OKIOD_LOCUS6501</name>
</gene>
<evidence type="ECO:0000313" key="3">
    <source>
        <dbReference type="Proteomes" id="UP001158576"/>
    </source>
</evidence>
<feature type="compositionally biased region" description="Polar residues" evidence="1">
    <location>
        <begin position="396"/>
        <end position="407"/>
    </location>
</feature>
<dbReference type="Pfam" id="PF04139">
    <property type="entry name" value="Rad9"/>
    <property type="match status" value="1"/>
</dbReference>
<dbReference type="InterPro" id="IPR007268">
    <property type="entry name" value="Rad9/Ddc1"/>
</dbReference>
<dbReference type="Gene3D" id="3.70.10.10">
    <property type="match status" value="1"/>
</dbReference>
<organism evidence="2 3">
    <name type="scientific">Oikopleura dioica</name>
    <name type="common">Tunicate</name>
    <dbReference type="NCBI Taxonomy" id="34765"/>
    <lineage>
        <taxon>Eukaryota</taxon>
        <taxon>Metazoa</taxon>
        <taxon>Chordata</taxon>
        <taxon>Tunicata</taxon>
        <taxon>Appendicularia</taxon>
        <taxon>Copelata</taxon>
        <taxon>Oikopleuridae</taxon>
        <taxon>Oikopleura</taxon>
    </lineage>
</organism>
<feature type="region of interest" description="Disordered" evidence="1">
    <location>
        <begin position="391"/>
        <end position="414"/>
    </location>
</feature>
<accession>A0ABN7SB95</accession>
<sequence length="414" mass="46806">MWIVPDYNITEFVKTLKTLVKIGPHVQIEPYDVQGLKLQTSNISRSVCMQMILTPEFFDISESYNTSQSQTSVYCDDVKISLPLRYLIKVSAMNISKFLDKIEIDFSAEHFSYKFIGTKHWTKHYDFEVYDPDNLASTFDLEERVPFMVCPLSVIDGELSTFPRGILEATMYMDDGKLHLKSYDENTVKSSVKSQVAITSEELEIFQPMSDHLTFSLKELRAAVKLWEDLMEDAEVKVFEEGQGCPLVFKVESDNFISSIVTATLSSDISKTINITRVHSDDSFLDSTKSEIIPASGSGRRSPLMLTQADILNASRLTETRDQYDLSSYNRRQYQPEQPSFQPSSSQFASLNNSRSGADLLFGDSSDSDDSTNDASLYGIKRNVGGRMMDSEMEDTASQYSFQSRQTVLAEDSD</sequence>
<proteinExistence type="predicted"/>
<evidence type="ECO:0000256" key="1">
    <source>
        <dbReference type="SAM" id="MobiDB-lite"/>
    </source>
</evidence>
<evidence type="ECO:0000313" key="2">
    <source>
        <dbReference type="EMBL" id="CAG5097124.1"/>
    </source>
</evidence>
<keyword evidence="3" id="KW-1185">Reference proteome</keyword>
<dbReference type="PANTHER" id="PTHR15237">
    <property type="entry name" value="DNA REPAIR PROTEIN RAD9"/>
    <property type="match status" value="1"/>
</dbReference>
<reference evidence="2 3" key="1">
    <citation type="submission" date="2021-04" db="EMBL/GenBank/DDBJ databases">
        <authorList>
            <person name="Bliznina A."/>
        </authorList>
    </citation>
    <scope>NUCLEOTIDE SEQUENCE [LARGE SCALE GENOMIC DNA]</scope>
</reference>
<protein>
    <submittedName>
        <fullName evidence="2">Oidioi.mRNA.OKI2018_I69.XSR.g14943.t1.cds</fullName>
    </submittedName>
</protein>
<dbReference type="PANTHER" id="PTHR15237:SF0">
    <property type="entry name" value="CELL CYCLE CHECKPOINT CONTROL PROTEIN"/>
    <property type="match status" value="1"/>
</dbReference>
<name>A0ABN7SB95_OIKDI</name>
<dbReference type="Proteomes" id="UP001158576">
    <property type="component" value="Chromosome XSR"/>
</dbReference>